<feature type="compositionally biased region" description="Polar residues" evidence="2">
    <location>
        <begin position="2171"/>
        <end position="2185"/>
    </location>
</feature>
<dbReference type="InterPro" id="IPR000601">
    <property type="entry name" value="PKD_dom"/>
</dbReference>
<dbReference type="InterPro" id="IPR022409">
    <property type="entry name" value="PKD/Chitinase_dom"/>
</dbReference>
<comment type="caution">
    <text evidence="6">The sequence shown here is derived from an EMBL/GenBank/DDBJ whole genome shotgun (WGS) entry which is preliminary data.</text>
</comment>
<dbReference type="InterPro" id="IPR035986">
    <property type="entry name" value="PKD_dom_sf"/>
</dbReference>
<feature type="compositionally biased region" description="Polar residues" evidence="2">
    <location>
        <begin position="627"/>
        <end position="639"/>
    </location>
</feature>
<keyword evidence="3" id="KW-1133">Transmembrane helix</keyword>
<protein>
    <submittedName>
        <fullName evidence="6">DUF4347 domain-containing protein</fullName>
    </submittedName>
</protein>
<dbReference type="InterPro" id="IPR015919">
    <property type="entry name" value="Cadherin-like_sf"/>
</dbReference>
<keyword evidence="3" id="KW-0812">Transmembrane</keyword>
<dbReference type="SMART" id="SM00112">
    <property type="entry name" value="CA"/>
    <property type="match status" value="2"/>
</dbReference>
<dbReference type="Pfam" id="PF18911">
    <property type="entry name" value="PKD_4"/>
    <property type="match status" value="1"/>
</dbReference>
<feature type="compositionally biased region" description="Polar residues" evidence="2">
    <location>
        <begin position="1926"/>
        <end position="1936"/>
    </location>
</feature>
<evidence type="ECO:0000256" key="3">
    <source>
        <dbReference type="SAM" id="Phobius"/>
    </source>
</evidence>
<evidence type="ECO:0000259" key="4">
    <source>
        <dbReference type="PROSITE" id="PS50093"/>
    </source>
</evidence>
<feature type="compositionally biased region" description="Polar residues" evidence="2">
    <location>
        <begin position="1766"/>
        <end position="1777"/>
    </location>
</feature>
<dbReference type="InterPro" id="IPR013783">
    <property type="entry name" value="Ig-like_fold"/>
</dbReference>
<proteinExistence type="predicted"/>
<dbReference type="RefSeq" id="WP_152156331.1">
    <property type="nucleotide sequence ID" value="NZ_QMDY01000008.1"/>
</dbReference>
<feature type="domain" description="PKD" evidence="4">
    <location>
        <begin position="1754"/>
        <end position="1840"/>
    </location>
</feature>
<feature type="region of interest" description="Disordered" evidence="2">
    <location>
        <begin position="1410"/>
        <end position="1435"/>
    </location>
</feature>
<dbReference type="GO" id="GO:0005509">
    <property type="term" value="F:calcium ion binding"/>
    <property type="evidence" value="ECO:0007669"/>
    <property type="project" value="InterPro"/>
</dbReference>
<feature type="compositionally biased region" description="Polar residues" evidence="2">
    <location>
        <begin position="2207"/>
        <end position="2225"/>
    </location>
</feature>
<dbReference type="NCBIfam" id="TIGR04213">
    <property type="entry name" value="PGF_pre_PGF"/>
    <property type="match status" value="1"/>
</dbReference>
<dbReference type="GO" id="GO:0007156">
    <property type="term" value="P:homophilic cell adhesion via plasma membrane adhesion molecules"/>
    <property type="evidence" value="ECO:0007669"/>
    <property type="project" value="InterPro"/>
</dbReference>
<evidence type="ECO:0000313" key="7">
    <source>
        <dbReference type="Proteomes" id="UP000326207"/>
    </source>
</evidence>
<feature type="compositionally biased region" description="Low complexity" evidence="2">
    <location>
        <begin position="465"/>
        <end position="475"/>
    </location>
</feature>
<feature type="compositionally biased region" description="Acidic residues" evidence="2">
    <location>
        <begin position="1908"/>
        <end position="1923"/>
    </location>
</feature>
<feature type="region of interest" description="Disordered" evidence="2">
    <location>
        <begin position="465"/>
        <end position="496"/>
    </location>
</feature>
<dbReference type="InterPro" id="IPR039005">
    <property type="entry name" value="CSPG_rpt"/>
</dbReference>
<keyword evidence="3" id="KW-0472">Membrane</keyword>
<dbReference type="EMBL" id="QMDY01000008">
    <property type="protein sequence ID" value="KAB7515037.1"/>
    <property type="molecule type" value="Genomic_DNA"/>
</dbReference>
<dbReference type="InterPro" id="IPR026453">
    <property type="entry name" value="PGF_pre_PGF"/>
</dbReference>
<dbReference type="Gene3D" id="2.60.40.10">
    <property type="entry name" value="Immunoglobulins"/>
    <property type="match status" value="2"/>
</dbReference>
<dbReference type="CDD" id="cd11304">
    <property type="entry name" value="Cadherin_repeat"/>
    <property type="match status" value="1"/>
</dbReference>
<organism evidence="6 7">
    <name type="scientific">Halosegnis rubeus</name>
    <dbReference type="NCBI Taxonomy" id="2212850"/>
    <lineage>
        <taxon>Archaea</taxon>
        <taxon>Methanobacteriati</taxon>
        <taxon>Methanobacteriota</taxon>
        <taxon>Stenosarchaea group</taxon>
        <taxon>Halobacteria</taxon>
        <taxon>Halobacteriales</taxon>
        <taxon>Natronomonadaceae</taxon>
        <taxon>Halosegnis</taxon>
    </lineage>
</organism>
<feature type="region of interest" description="Disordered" evidence="2">
    <location>
        <begin position="2170"/>
        <end position="2227"/>
    </location>
</feature>
<accession>A0A5N5U931</accession>
<feature type="region of interest" description="Disordered" evidence="2">
    <location>
        <begin position="1014"/>
        <end position="1033"/>
    </location>
</feature>
<feature type="region of interest" description="Disordered" evidence="2">
    <location>
        <begin position="734"/>
        <end position="756"/>
    </location>
</feature>
<dbReference type="Pfam" id="PF17963">
    <property type="entry name" value="Big_9"/>
    <property type="match status" value="2"/>
</dbReference>
<feature type="domain" description="Cadherin" evidence="5">
    <location>
        <begin position="1334"/>
        <end position="1422"/>
    </location>
</feature>
<dbReference type="Gene3D" id="2.60.40.3440">
    <property type="match status" value="1"/>
</dbReference>
<gene>
    <name evidence="6" type="ORF">DP108_11475</name>
</gene>
<feature type="compositionally biased region" description="Polar residues" evidence="2">
    <location>
        <begin position="1867"/>
        <end position="1888"/>
    </location>
</feature>
<feature type="domain" description="Cadherin" evidence="5">
    <location>
        <begin position="1538"/>
        <end position="1635"/>
    </location>
</feature>
<dbReference type="Pfam" id="PF13205">
    <property type="entry name" value="Big_5"/>
    <property type="match status" value="1"/>
</dbReference>
<evidence type="ECO:0000256" key="1">
    <source>
        <dbReference type="ARBA" id="ARBA00022729"/>
    </source>
</evidence>
<feature type="transmembrane region" description="Helical" evidence="3">
    <location>
        <begin position="2228"/>
        <end position="2246"/>
    </location>
</feature>
<feature type="compositionally biased region" description="Low complexity" evidence="2">
    <location>
        <begin position="1410"/>
        <end position="1426"/>
    </location>
</feature>
<feature type="region of interest" description="Disordered" evidence="2">
    <location>
        <begin position="1755"/>
        <end position="1777"/>
    </location>
</feature>
<dbReference type="InterPro" id="IPR002126">
    <property type="entry name" value="Cadherin-like_dom"/>
</dbReference>
<dbReference type="CDD" id="cd00146">
    <property type="entry name" value="PKD"/>
    <property type="match status" value="1"/>
</dbReference>
<keyword evidence="1" id="KW-0732">Signal</keyword>
<dbReference type="PROSITE" id="PS51854">
    <property type="entry name" value="CSPG"/>
    <property type="match status" value="1"/>
</dbReference>
<feature type="region of interest" description="Disordered" evidence="2">
    <location>
        <begin position="1484"/>
        <end position="1505"/>
    </location>
</feature>
<dbReference type="Proteomes" id="UP000326207">
    <property type="component" value="Unassembled WGS sequence"/>
</dbReference>
<dbReference type="PROSITE" id="PS50093">
    <property type="entry name" value="PKD"/>
    <property type="match status" value="1"/>
</dbReference>
<feature type="compositionally biased region" description="Polar residues" evidence="2">
    <location>
        <begin position="59"/>
        <end position="70"/>
    </location>
</feature>
<feature type="compositionally biased region" description="Low complexity" evidence="2">
    <location>
        <begin position="35"/>
        <end position="45"/>
    </location>
</feature>
<dbReference type="InterPro" id="IPR025592">
    <property type="entry name" value="DUF4347"/>
</dbReference>
<dbReference type="SUPFAM" id="SSF49299">
    <property type="entry name" value="PKD domain"/>
    <property type="match status" value="1"/>
</dbReference>
<dbReference type="Pfam" id="PF16184">
    <property type="entry name" value="Cadherin_3"/>
    <property type="match status" value="1"/>
</dbReference>
<dbReference type="GO" id="GO:0016020">
    <property type="term" value="C:membrane"/>
    <property type="evidence" value="ECO:0007669"/>
    <property type="project" value="InterPro"/>
</dbReference>
<sequence length="2250" mass="229958">MTRTAGRLLTVYLVGLVGLVILATATGFVGTAPAAADNTAPAPETQRIAPHGNTDLLDPTSTRKPTSSYPALTWEDMPASTVDSVESSDRTVPGDGDGINTVAENESRTDDETATTGAELAFVDATVDDHEALVRAVRADGIPVVNVTSAADVRSALTNRSDLAAIHVFSHGSVGEVLIGDDRLTTDTLDQYSGLTGALNSSLTADGEVLLYGCRVAENGVGRAFVDSVRTATGGDVAASDDLTGSADRDGDWHLEVSSGTVSTAELSATGFSGVLSVPEDEDYTENYPDFDTSRPSGSPFTLDGVEYVVTGSNGPYSHRVWIPPPAYAAMEFDDEGNGGVSRIDISAANGNNFQLKSIRLYPYDPVTLESSSGGSIVVPVERTTLDLSNNPDFQDINSFSITGSDMDPELINMDFEPPVRPPTFDDGDPTLTVDEDAGSISIDSLLSATDGNNGQTLTWTVVSSPSSGSLSGFSTDKTSDGGSITPSGLTYTPDNDYSGADSFQVRVKDSKGYGNTVTVDVTVQDAPEVTSIERASPTSQNTNADSVDFDVTFSTEVDGIDTGDFRLDTTGSASGSIASVGSGTASNTVTVTVDSINGDGDLRLDVSDDDSIEDTTNNVALGGEGTSSNADGSYTSGETYAIDNTPPSLSKFVLENDNSPGSSVGDGDTIRVAVFVDETANNVANVEADLSAFGAPSDVTLDDNNGDGNYDTTVTVDKATANEDGSYSVTIATSDDIGNQNTGSTPSLELNTNEAPTLDTNAGVTVDEGSTANQITNAELAASDPEQSAGSITYDVTTAPSDGTLFVDGGSGGTDDGTRDGESAIGTGTFTQADIDAGNLLYSHDGSEASTDTFDFDLKDGKGGTTAANTFSIALDGVNDPPTLSLSTSDPTFTEDGSSVGVFSSANVGVVEGSQQVNSLELTVSNVADGSAEQLIVDGSSVALTDTTTVITANNALSASVSVSGSTATVTINGGVSESTADTIINNLAYEHTGDDPSTANDRTLTLTKLVDDGGTANGGSDTTTFSKSGSVSITSVNDAPTLSVSTSDPTFTEGGSAAEPFSSASTNVVESGQQVERLEFTVINIADGNNERLNVDGSSVALADGTSVSTNNNGLTADVSVSGSTATVTVDGGPFSESTANTIIDNLAYENTDDAPTTDSGRTITITKLVDDGDTTSGGDDTTTLSDFGTVSLTAVNDAPSITIGGDQTANADTTEQTVTDFATGFDPGGGESQSISDFTVTNDNNALFDTQPDITDENNDDKGDLTYTPADGVEGTATVDVQVVDDGGTSNGGEDTSATETFDITIDTSAPTFSSGANPSVAEDKTSVIDVNADDGSGADTGVTYSLVGGADQSAFSIDSNTGALSFSSAPDFENPTDADTSNDYVVDVQADDGVENTNTQTVTVDVTDVDEVPTAPDDSSQSTDEDSTVSVADGDSADLLELASDPDAGDTLSFDSIDGTSFSDGTPVTLGSGATVTVDSDGSWTYDPNGQYESFDSGDSTTDTFTYTVADSDDDTAQGTVTVSITGVNDAPTAISLTSTSVAQSEGTDAVVGSLSATDADDSTHTFSLVGGSGDGDNAEFNIDSGDLRADDASALAAGDYDVRLEADDGSGGTYEKQFTVSVTDDIAPTIASSTPADDATGVSESDDITITFSEDVSFGSGSVTLREDDGGFSDREIFDVSSDTGSGAGTVSISGRTLTITPTSNFASDTEYAVRIDPGALTDTASSPNDFGGISDDTILSFTTTDSALPTASAGPDTTIDEGQSVSFDGTGSMDNVGIVSYDWDFDDDGTTATGQTTSHAFDSPGTYTVELTVTDAAGNTDTDTVEVTVESTGSDGGSSSGSSGSTDTGGDRSTADDASVGTETVVNGTQSSDDSVSFTVNASDDDGPITLDLSETDADRTDGEDESGGNDDSEGEGENTVSVDSLSITPIESGSREFDISVRVWDANIDTSERATESDDTGTDTTDVSDPQGASDGDRARTVLRTFITETSLSPLGYVEVTHTNPDSDIDSVTFRFRIRKDALNQSDVDPSGVALYRNGTDGWTRLPTDEVGENSTHYVFEGTSPGLSLFTIASAQPAFEVMRASSRSETLTASEAVTVNATVRNLGGAAGTYTAELRANGTVVATSDVDLAPNSSRTVSLSFTPSDPGEYTLTVGTVSAGAVSVQSDETPAESTSADQTLTEPTPAEQETTQQTTVATDNSSQTASANGTRETTTDASGPGFGVLVLIGAFLIVIVFFRRRS</sequence>
<dbReference type="SMART" id="SM00089">
    <property type="entry name" value="PKD"/>
    <property type="match status" value="1"/>
</dbReference>
<dbReference type="Gene3D" id="2.60.40.60">
    <property type="entry name" value="Cadherins"/>
    <property type="match status" value="2"/>
</dbReference>
<feature type="region of interest" description="Disordered" evidence="2">
    <location>
        <begin position="1835"/>
        <end position="1936"/>
    </location>
</feature>
<feature type="region of interest" description="Disordered" evidence="2">
    <location>
        <begin position="617"/>
        <end position="643"/>
    </location>
</feature>
<feature type="region of interest" description="Disordered" evidence="2">
    <location>
        <begin position="1041"/>
        <end position="1069"/>
    </location>
</feature>
<evidence type="ECO:0000259" key="5">
    <source>
        <dbReference type="PROSITE" id="PS50268"/>
    </source>
</evidence>
<name>A0A5N5U931_9EURY</name>
<evidence type="ECO:0000313" key="6">
    <source>
        <dbReference type="EMBL" id="KAB7515037.1"/>
    </source>
</evidence>
<feature type="region of interest" description="Disordered" evidence="2">
    <location>
        <begin position="1957"/>
        <end position="1986"/>
    </location>
</feature>
<dbReference type="InterPro" id="IPR032812">
    <property type="entry name" value="SbsA_Ig"/>
</dbReference>
<feature type="compositionally biased region" description="Polar residues" evidence="2">
    <location>
        <begin position="1484"/>
        <end position="1496"/>
    </location>
</feature>
<feature type="compositionally biased region" description="Polar residues" evidence="2">
    <location>
        <begin position="1020"/>
        <end position="1033"/>
    </location>
</feature>
<dbReference type="PROSITE" id="PS50268">
    <property type="entry name" value="CADHERIN_2"/>
    <property type="match status" value="2"/>
</dbReference>
<feature type="compositionally biased region" description="Low complexity" evidence="2">
    <location>
        <begin position="2186"/>
        <end position="2206"/>
    </location>
</feature>
<feature type="compositionally biased region" description="Polar residues" evidence="2">
    <location>
        <begin position="1041"/>
        <end position="1052"/>
    </location>
</feature>
<dbReference type="SUPFAM" id="SSF49313">
    <property type="entry name" value="Cadherin-like"/>
    <property type="match status" value="1"/>
</dbReference>
<dbReference type="Pfam" id="PF14252">
    <property type="entry name" value="DUF4347"/>
    <property type="match status" value="1"/>
</dbReference>
<evidence type="ECO:0000256" key="2">
    <source>
        <dbReference type="SAM" id="MobiDB-lite"/>
    </source>
</evidence>
<reference evidence="6 7" key="1">
    <citation type="submission" date="2019-10" db="EMBL/GenBank/DDBJ databases">
        <title>Unraveling microbial dark matter from salterns through culturing: the case of the genus Halosegnis.</title>
        <authorList>
            <person name="Duran-Viseras A."/>
            <person name="Andrei A.-S."/>
            <person name="Vera-Gargallo B."/>
            <person name="Ghai R."/>
            <person name="Sanchez-Porro C."/>
            <person name="Ventosa A."/>
        </authorList>
    </citation>
    <scope>NUCLEOTIDE SEQUENCE [LARGE SCALE GENOMIC DNA]</scope>
    <source>
        <strain evidence="6 7">F19-13</strain>
    </source>
</reference>
<feature type="region of interest" description="Disordered" evidence="2">
    <location>
        <begin position="35"/>
        <end position="114"/>
    </location>
</feature>
<feature type="compositionally biased region" description="Polar residues" evidence="2">
    <location>
        <begin position="481"/>
        <end position="496"/>
    </location>
</feature>